<evidence type="ECO:0000313" key="1">
    <source>
        <dbReference type="EMBL" id="DAE19154.1"/>
    </source>
</evidence>
<protein>
    <recommendedName>
        <fullName evidence="2">Tail assembly chaperone</fullName>
    </recommendedName>
</protein>
<name>A0A8S5QJH0_9CAUD</name>
<sequence length="135" mass="15433">MVKETIKYIGFDDQEREEDFYFNLNKTELMEAELSVPGGLSTAFEKAIKAKNVAAVVFMFRDLLWRAYGEKTTDGRGFHKDPQLTRAFVETPAYDKLFMQLVTEEEKARVFLENLMPKDLLAEAKKSAPASLQAL</sequence>
<dbReference type="Pfam" id="PF23803">
    <property type="entry name" value="Phage_TAC_17"/>
    <property type="match status" value="1"/>
</dbReference>
<dbReference type="InterPro" id="IPR057005">
    <property type="entry name" value="Phage_TAC_17"/>
</dbReference>
<accession>A0A8S5QJH0</accession>
<evidence type="ECO:0008006" key="2">
    <source>
        <dbReference type="Google" id="ProtNLM"/>
    </source>
</evidence>
<proteinExistence type="predicted"/>
<organism evidence="1">
    <name type="scientific">Siphoviridae sp. ctCUc43</name>
    <dbReference type="NCBI Taxonomy" id="2825379"/>
    <lineage>
        <taxon>Viruses</taxon>
        <taxon>Duplodnaviria</taxon>
        <taxon>Heunggongvirae</taxon>
        <taxon>Uroviricota</taxon>
        <taxon>Caudoviricetes</taxon>
    </lineage>
</organism>
<reference evidence="1" key="1">
    <citation type="journal article" date="2021" name="Proc. Natl. Acad. Sci. U.S.A.">
        <title>A Catalog of Tens of Thousands of Viruses from Human Metagenomes Reveals Hidden Associations with Chronic Diseases.</title>
        <authorList>
            <person name="Tisza M.J."/>
            <person name="Buck C.B."/>
        </authorList>
    </citation>
    <scope>NUCLEOTIDE SEQUENCE</scope>
    <source>
        <strain evidence="1">CtCUc43</strain>
    </source>
</reference>
<dbReference type="EMBL" id="BK015668">
    <property type="protein sequence ID" value="DAE19154.1"/>
    <property type="molecule type" value="Genomic_DNA"/>
</dbReference>